<protein>
    <submittedName>
        <fullName evidence="3">NPR2-domain-containing protein</fullName>
    </submittedName>
</protein>
<dbReference type="GO" id="GO:1904262">
    <property type="term" value="P:negative regulation of TORC1 signaling"/>
    <property type="evidence" value="ECO:0007669"/>
    <property type="project" value="TreeGrafter"/>
</dbReference>
<proteinExistence type="inferred from homology"/>
<gene>
    <name evidence="3" type="ORF">BU24DRAFT_449197</name>
</gene>
<comment type="similarity">
    <text evidence="1">Belongs to the NPR2 family.</text>
</comment>
<evidence type="ECO:0000313" key="4">
    <source>
        <dbReference type="Proteomes" id="UP000799778"/>
    </source>
</evidence>
<dbReference type="PANTHER" id="PTHR12991">
    <property type="entry name" value="NITROGEN PERMEASE REGULATOR 2/TUMOR SUPPRESSOR CANDIDATE 4"/>
    <property type="match status" value="1"/>
</dbReference>
<dbReference type="AlphaFoldDB" id="A0A6A5XXA8"/>
<accession>A0A6A5XXA8</accession>
<dbReference type="OrthoDB" id="338854at2759"/>
<name>A0A6A5XXA8_9PLEO</name>
<evidence type="ECO:0000256" key="1">
    <source>
        <dbReference type="ARBA" id="ARBA00008433"/>
    </source>
</evidence>
<dbReference type="GO" id="GO:0010508">
    <property type="term" value="P:positive regulation of autophagy"/>
    <property type="evidence" value="ECO:0007669"/>
    <property type="project" value="TreeGrafter"/>
</dbReference>
<dbReference type="RefSeq" id="XP_033385882.1">
    <property type="nucleotide sequence ID" value="XM_033530928.1"/>
</dbReference>
<feature type="region of interest" description="Disordered" evidence="2">
    <location>
        <begin position="363"/>
        <end position="416"/>
    </location>
</feature>
<feature type="compositionally biased region" description="Polar residues" evidence="2">
    <location>
        <begin position="379"/>
        <end position="402"/>
    </location>
</feature>
<evidence type="ECO:0000313" key="3">
    <source>
        <dbReference type="EMBL" id="KAF2017543.1"/>
    </source>
</evidence>
<dbReference type="PANTHER" id="PTHR12991:SF10">
    <property type="entry name" value="GATOR COMPLEX PROTEIN NPRL2"/>
    <property type="match status" value="1"/>
</dbReference>
<feature type="compositionally biased region" description="Low complexity" evidence="2">
    <location>
        <begin position="501"/>
        <end position="520"/>
    </location>
</feature>
<feature type="region of interest" description="Disordered" evidence="2">
    <location>
        <begin position="173"/>
        <end position="193"/>
    </location>
</feature>
<evidence type="ECO:0000256" key="2">
    <source>
        <dbReference type="SAM" id="MobiDB-lite"/>
    </source>
</evidence>
<organism evidence="3 4">
    <name type="scientific">Aaosphaeria arxii CBS 175.79</name>
    <dbReference type="NCBI Taxonomy" id="1450172"/>
    <lineage>
        <taxon>Eukaryota</taxon>
        <taxon>Fungi</taxon>
        <taxon>Dikarya</taxon>
        <taxon>Ascomycota</taxon>
        <taxon>Pezizomycotina</taxon>
        <taxon>Dothideomycetes</taxon>
        <taxon>Pleosporomycetidae</taxon>
        <taxon>Pleosporales</taxon>
        <taxon>Pleosporales incertae sedis</taxon>
        <taxon>Aaosphaeria</taxon>
    </lineage>
</organism>
<dbReference type="Proteomes" id="UP000799778">
    <property type="component" value="Unassembled WGS sequence"/>
</dbReference>
<dbReference type="GO" id="GO:1990130">
    <property type="term" value="C:GATOR1 complex"/>
    <property type="evidence" value="ECO:0007669"/>
    <property type="project" value="TreeGrafter"/>
</dbReference>
<dbReference type="GO" id="GO:0005774">
    <property type="term" value="C:vacuolar membrane"/>
    <property type="evidence" value="ECO:0007669"/>
    <property type="project" value="TreeGrafter"/>
</dbReference>
<dbReference type="GeneID" id="54288325"/>
<feature type="compositionally biased region" description="Pro residues" evidence="2">
    <location>
        <begin position="567"/>
        <end position="577"/>
    </location>
</feature>
<feature type="region of interest" description="Disordered" evidence="2">
    <location>
        <begin position="478"/>
        <end position="533"/>
    </location>
</feature>
<dbReference type="GO" id="GO:0005096">
    <property type="term" value="F:GTPase activator activity"/>
    <property type="evidence" value="ECO:0007669"/>
    <property type="project" value="TreeGrafter"/>
</dbReference>
<keyword evidence="4" id="KW-1185">Reference proteome</keyword>
<feature type="region of interest" description="Disordered" evidence="2">
    <location>
        <begin position="548"/>
        <end position="585"/>
    </location>
</feature>
<sequence length="669" mass="73374">MPTRAIKAIFFTRFHHLRGSHVLHQVPSGSITPSNSPSALSQPLIDFSSCTTYLIPTQEFSDRLVTFCNSRHRVIGYPICIREGKYSRNEFIFNFAVVVEESVGDWQAYGEVVRKMGTLLRILEEQGGFLSREEDEWGVWGENSDGEDGHGEDGSQAGGGMYSMYGVDVGNGFGGESESEGEHGSKSANVRVSASNDGMPQEVWKTGGSRVHALCEMIMEDLNNYAECMIPIDETNTINLKLFPTHPPPPPVFLNQVPLLTISLQSLTAPISSDLTLMRIIPFINGINSVAHIAQLADTDLSLTRKALQHLIYYGCLVLLDVFSFGAIYAPTAEISGFVLERSLQEECARYVRVPKARLERRGTLMGGDGERHRDERASISSDATARSEMASPTTPSISESNQIRRETSKDVDLENPDITPETLITLYTRLRQGLTLRQWVLDNIDLLPNIDIRRFITFGIIKGFLYRVHKYAITTSTHHQHHQHLHSNPPPPAPPTSLQSHPHSSHATTPSHNSTASNSLAASHRDSDASTIRAHVSPSQLHTTLLAHHHHHHRPSTTGAATREPPQLPPQPPASEPPQQSDPLTRLDSIVSEAQAHAHAAAAVASTVAAARGSSENTATGGGSGGLPLMRFLDGMHAFDEICMELGLSEKVVERKIRGVGDVQVIYR</sequence>
<feature type="compositionally biased region" description="Basic and acidic residues" evidence="2">
    <location>
        <begin position="363"/>
        <end position="378"/>
    </location>
</feature>
<dbReference type="Pfam" id="PF06218">
    <property type="entry name" value="NPR2"/>
    <property type="match status" value="1"/>
</dbReference>
<reference evidence="3" key="1">
    <citation type="journal article" date="2020" name="Stud. Mycol.">
        <title>101 Dothideomycetes genomes: a test case for predicting lifestyles and emergence of pathogens.</title>
        <authorList>
            <person name="Haridas S."/>
            <person name="Albert R."/>
            <person name="Binder M."/>
            <person name="Bloem J."/>
            <person name="Labutti K."/>
            <person name="Salamov A."/>
            <person name="Andreopoulos B."/>
            <person name="Baker S."/>
            <person name="Barry K."/>
            <person name="Bills G."/>
            <person name="Bluhm B."/>
            <person name="Cannon C."/>
            <person name="Castanera R."/>
            <person name="Culley D."/>
            <person name="Daum C."/>
            <person name="Ezra D."/>
            <person name="Gonzalez J."/>
            <person name="Henrissat B."/>
            <person name="Kuo A."/>
            <person name="Liang C."/>
            <person name="Lipzen A."/>
            <person name="Lutzoni F."/>
            <person name="Magnuson J."/>
            <person name="Mondo S."/>
            <person name="Nolan M."/>
            <person name="Ohm R."/>
            <person name="Pangilinan J."/>
            <person name="Park H.-J."/>
            <person name="Ramirez L."/>
            <person name="Alfaro M."/>
            <person name="Sun H."/>
            <person name="Tritt A."/>
            <person name="Yoshinaga Y."/>
            <person name="Zwiers L.-H."/>
            <person name="Turgeon B."/>
            <person name="Goodwin S."/>
            <person name="Spatafora J."/>
            <person name="Crous P."/>
            <person name="Grigoriev I."/>
        </authorList>
    </citation>
    <scope>NUCLEOTIDE SEQUENCE</scope>
    <source>
        <strain evidence="3">CBS 175.79</strain>
    </source>
</reference>
<dbReference type="EMBL" id="ML978068">
    <property type="protein sequence ID" value="KAF2017543.1"/>
    <property type="molecule type" value="Genomic_DNA"/>
</dbReference>
<feature type="compositionally biased region" description="Basic and acidic residues" evidence="2">
    <location>
        <begin position="403"/>
        <end position="413"/>
    </location>
</feature>
<dbReference type="InterPro" id="IPR009348">
    <property type="entry name" value="NPR2-like"/>
</dbReference>